<dbReference type="EMBL" id="JAODUP010000156">
    <property type="protein sequence ID" value="KAK2159211.1"/>
    <property type="molecule type" value="Genomic_DNA"/>
</dbReference>
<keyword evidence="3" id="KW-1185">Reference proteome</keyword>
<organism evidence="2 3">
    <name type="scientific">Paralvinella palmiformis</name>
    <dbReference type="NCBI Taxonomy" id="53620"/>
    <lineage>
        <taxon>Eukaryota</taxon>
        <taxon>Metazoa</taxon>
        <taxon>Spiralia</taxon>
        <taxon>Lophotrochozoa</taxon>
        <taxon>Annelida</taxon>
        <taxon>Polychaeta</taxon>
        <taxon>Sedentaria</taxon>
        <taxon>Canalipalpata</taxon>
        <taxon>Terebellida</taxon>
        <taxon>Terebelliformia</taxon>
        <taxon>Alvinellidae</taxon>
        <taxon>Paralvinella</taxon>
    </lineage>
</organism>
<feature type="compositionally biased region" description="Basic and acidic residues" evidence="1">
    <location>
        <begin position="72"/>
        <end position="81"/>
    </location>
</feature>
<evidence type="ECO:0000313" key="3">
    <source>
        <dbReference type="Proteomes" id="UP001208570"/>
    </source>
</evidence>
<evidence type="ECO:0000256" key="1">
    <source>
        <dbReference type="SAM" id="MobiDB-lite"/>
    </source>
</evidence>
<reference evidence="2" key="1">
    <citation type="journal article" date="2023" name="Mol. Biol. Evol.">
        <title>Third-Generation Sequencing Reveals the Adaptive Role of the Epigenome in Three Deep-Sea Polychaetes.</title>
        <authorList>
            <person name="Perez M."/>
            <person name="Aroh O."/>
            <person name="Sun Y."/>
            <person name="Lan Y."/>
            <person name="Juniper S.K."/>
            <person name="Young C.R."/>
            <person name="Angers B."/>
            <person name="Qian P.Y."/>
        </authorList>
    </citation>
    <scope>NUCLEOTIDE SEQUENCE</scope>
    <source>
        <strain evidence="2">P08H-3</strain>
    </source>
</reference>
<gene>
    <name evidence="2" type="ORF">LSH36_156g06009</name>
</gene>
<dbReference type="Proteomes" id="UP001208570">
    <property type="component" value="Unassembled WGS sequence"/>
</dbReference>
<dbReference type="AlphaFoldDB" id="A0AAD9JU40"/>
<feature type="compositionally biased region" description="Basic and acidic residues" evidence="1">
    <location>
        <begin position="11"/>
        <end position="27"/>
    </location>
</feature>
<protein>
    <submittedName>
        <fullName evidence="2">Uncharacterized protein</fullName>
    </submittedName>
</protein>
<name>A0AAD9JU40_9ANNE</name>
<proteinExistence type="predicted"/>
<feature type="compositionally biased region" description="Basic residues" evidence="1">
    <location>
        <begin position="1"/>
        <end position="10"/>
    </location>
</feature>
<comment type="caution">
    <text evidence="2">The sequence shown here is derived from an EMBL/GenBank/DDBJ whole genome shotgun (WGS) entry which is preliminary data.</text>
</comment>
<sequence length="284" mass="32032">MIIVRRNRGGRGRETGRIGKNEDEKPRAGNNRRVNTTEQRHGAALCRPLANATSKSFGEEHAPGVDPVGASERAETKKNPEVSENDMNHVTSCAARSSIGGSMTPTFGMQTATTQRQKTKWLPNCVQKWLHDLIIYNIYRIRAICKINVTMQSRGHRSREPNTHNRTTCQAQHEQKQIEHVTIPNKHGGGDSSVLLWGWWVVGMSGVAICGAMHKIQDGQLADRLITVSDRERGRDREAKMAQRERTQRLAAILIRDYTLGAPLVTYRRPSVPFDERRTWPSPR</sequence>
<feature type="region of interest" description="Disordered" evidence="1">
    <location>
        <begin position="155"/>
        <end position="176"/>
    </location>
</feature>
<feature type="region of interest" description="Disordered" evidence="1">
    <location>
        <begin position="1"/>
        <end position="42"/>
    </location>
</feature>
<evidence type="ECO:0000313" key="2">
    <source>
        <dbReference type="EMBL" id="KAK2159211.1"/>
    </source>
</evidence>
<accession>A0AAD9JU40</accession>
<feature type="region of interest" description="Disordered" evidence="1">
    <location>
        <begin position="54"/>
        <end position="84"/>
    </location>
</feature>